<dbReference type="OrthoDB" id="5120070at2759"/>
<keyword evidence="3" id="KW-1185">Reference proteome</keyword>
<sequence length="423" mass="46910">MLCHVDDKNDEFFNKFLARRVEQCYVEFLRPGSQKPHVVFKLNIDRKVSKGNDSYMSCRLSMDCERTDLIGYFYIRLLPFAESSKLAAVSLQFRVLGNHTVGEWIQALRGQHRSCTGQNQGDLTIYSFEVAASVSGPEKQLAGCRDFMTQAMIRLSSLGFVNWYFHGEAVDNIRLINYSLFVRGDGFHDLIGNNFQPVEEMRQHEKTVLDQLAVSRGYGSGSSTREIKQIYVSELKVSRGRFWDVNCWRIESFGEHALPYKPMSAREQMDLQQQHQLLHNPQFALQLQQRQEEAGRVQSISMGYTGEAASSVSGKSDVKSSTSSSGKHKKSASGKHVKSKSGAYDASGSGKPGGSGSGTEGAPAYVDYGESSQGGYDYEGYGYQQEYENPESSGSYGENGGRVVAAMEALASKAIPGPSAEDW</sequence>
<protein>
    <submittedName>
        <fullName evidence="2">Uncharacterized protein</fullName>
    </submittedName>
</protein>
<feature type="compositionally biased region" description="Low complexity" evidence="1">
    <location>
        <begin position="340"/>
        <end position="349"/>
    </location>
</feature>
<feature type="region of interest" description="Disordered" evidence="1">
    <location>
        <begin position="306"/>
        <end position="399"/>
    </location>
</feature>
<feature type="compositionally biased region" description="Basic residues" evidence="1">
    <location>
        <begin position="326"/>
        <end position="339"/>
    </location>
</feature>
<reference evidence="2 3" key="1">
    <citation type="journal article" date="2016" name="Genome Biol. Evol.">
        <title>Divergent and convergent evolution of fungal pathogenicity.</title>
        <authorList>
            <person name="Shang Y."/>
            <person name="Xiao G."/>
            <person name="Zheng P."/>
            <person name="Cen K."/>
            <person name="Zhan S."/>
            <person name="Wang C."/>
        </authorList>
    </citation>
    <scope>NUCLEOTIDE SEQUENCE [LARGE SCALE GENOMIC DNA]</scope>
    <source>
        <strain evidence="2 3">RCEF 264</strain>
    </source>
</reference>
<feature type="compositionally biased region" description="Gly residues" evidence="1">
    <location>
        <begin position="350"/>
        <end position="359"/>
    </location>
</feature>
<name>A0A167ZXR4_9HYPO</name>
<accession>A0A167ZXR4</accession>
<feature type="compositionally biased region" description="Low complexity" evidence="1">
    <location>
        <begin position="367"/>
        <end position="387"/>
    </location>
</feature>
<gene>
    <name evidence="2" type="ORF">SPI_00214</name>
</gene>
<dbReference type="Proteomes" id="UP000076874">
    <property type="component" value="Unassembled WGS sequence"/>
</dbReference>
<proteinExistence type="predicted"/>
<evidence type="ECO:0000313" key="3">
    <source>
        <dbReference type="Proteomes" id="UP000076874"/>
    </source>
</evidence>
<organism evidence="2 3">
    <name type="scientific">Niveomyces insectorum RCEF 264</name>
    <dbReference type="NCBI Taxonomy" id="1081102"/>
    <lineage>
        <taxon>Eukaryota</taxon>
        <taxon>Fungi</taxon>
        <taxon>Dikarya</taxon>
        <taxon>Ascomycota</taxon>
        <taxon>Pezizomycotina</taxon>
        <taxon>Sordariomycetes</taxon>
        <taxon>Hypocreomycetidae</taxon>
        <taxon>Hypocreales</taxon>
        <taxon>Cordycipitaceae</taxon>
        <taxon>Niveomyces</taxon>
    </lineage>
</organism>
<dbReference type="AlphaFoldDB" id="A0A167ZXR4"/>
<comment type="caution">
    <text evidence="2">The sequence shown here is derived from an EMBL/GenBank/DDBJ whole genome shotgun (WGS) entry which is preliminary data.</text>
</comment>
<dbReference type="EMBL" id="AZHD01000001">
    <property type="protein sequence ID" value="OAA68019.1"/>
    <property type="molecule type" value="Genomic_DNA"/>
</dbReference>
<feature type="compositionally biased region" description="Low complexity" evidence="1">
    <location>
        <begin position="308"/>
        <end position="325"/>
    </location>
</feature>
<evidence type="ECO:0000313" key="2">
    <source>
        <dbReference type="EMBL" id="OAA68019.1"/>
    </source>
</evidence>
<evidence type="ECO:0000256" key="1">
    <source>
        <dbReference type="SAM" id="MobiDB-lite"/>
    </source>
</evidence>